<comment type="subcellular location">
    <subcellularLocation>
        <location evidence="1">Nucleus</location>
    </subcellularLocation>
</comment>
<dbReference type="PROSITE" id="PS51879">
    <property type="entry name" value="RST"/>
    <property type="match status" value="1"/>
</dbReference>
<feature type="compositionally biased region" description="Basic and acidic residues" evidence="6">
    <location>
        <begin position="811"/>
        <end position="820"/>
    </location>
</feature>
<feature type="region of interest" description="Disordered" evidence="6">
    <location>
        <begin position="474"/>
        <end position="535"/>
    </location>
</feature>
<feature type="compositionally biased region" description="Basic and acidic residues" evidence="6">
    <location>
        <begin position="150"/>
        <end position="174"/>
    </location>
</feature>
<dbReference type="CDD" id="cd08045">
    <property type="entry name" value="HFD_TAF4"/>
    <property type="match status" value="1"/>
</dbReference>
<feature type="compositionally biased region" description="Polar residues" evidence="6">
    <location>
        <begin position="99"/>
        <end position="115"/>
    </location>
</feature>
<comment type="caution">
    <text evidence="8">The sequence shown here is derived from an EMBL/GenBank/DDBJ whole genome shotgun (WGS) entry which is preliminary data.</text>
</comment>
<keyword evidence="5" id="KW-0539">Nucleus</keyword>
<feature type="compositionally biased region" description="Polar residues" evidence="6">
    <location>
        <begin position="440"/>
        <end position="451"/>
    </location>
</feature>
<feature type="region of interest" description="Disordered" evidence="6">
    <location>
        <begin position="329"/>
        <end position="370"/>
    </location>
</feature>
<evidence type="ECO:0000313" key="8">
    <source>
        <dbReference type="EMBL" id="KAK3020745.1"/>
    </source>
</evidence>
<dbReference type="GO" id="GO:0006367">
    <property type="term" value="P:transcription initiation at RNA polymerase II promoter"/>
    <property type="evidence" value="ECO:0007669"/>
    <property type="project" value="TreeGrafter"/>
</dbReference>
<keyword evidence="3" id="KW-0805">Transcription regulation</keyword>
<evidence type="ECO:0000256" key="1">
    <source>
        <dbReference type="ARBA" id="ARBA00004123"/>
    </source>
</evidence>
<dbReference type="Pfam" id="PF12174">
    <property type="entry name" value="RST"/>
    <property type="match status" value="1"/>
</dbReference>
<feature type="region of interest" description="Disordered" evidence="6">
    <location>
        <begin position="97"/>
        <end position="174"/>
    </location>
</feature>
<evidence type="ECO:0000256" key="4">
    <source>
        <dbReference type="ARBA" id="ARBA00023163"/>
    </source>
</evidence>
<organism evidence="8 9">
    <name type="scientific">Escallonia herrerae</name>
    <dbReference type="NCBI Taxonomy" id="1293975"/>
    <lineage>
        <taxon>Eukaryota</taxon>
        <taxon>Viridiplantae</taxon>
        <taxon>Streptophyta</taxon>
        <taxon>Embryophyta</taxon>
        <taxon>Tracheophyta</taxon>
        <taxon>Spermatophyta</taxon>
        <taxon>Magnoliopsida</taxon>
        <taxon>eudicotyledons</taxon>
        <taxon>Gunneridae</taxon>
        <taxon>Pentapetalae</taxon>
        <taxon>asterids</taxon>
        <taxon>campanulids</taxon>
        <taxon>Escalloniales</taxon>
        <taxon>Escalloniaceae</taxon>
        <taxon>Escallonia</taxon>
    </lineage>
</organism>
<dbReference type="InterPro" id="IPR022003">
    <property type="entry name" value="RST"/>
</dbReference>
<name>A0AA89AYY5_9ASTE</name>
<evidence type="ECO:0000256" key="6">
    <source>
        <dbReference type="SAM" id="MobiDB-lite"/>
    </source>
</evidence>
<protein>
    <recommendedName>
        <fullName evidence="7">RST domain-containing protein</fullName>
    </recommendedName>
</protein>
<sequence>MDPSNSIMQLLEEDEDETMHSGADVEAFTAALNRDIKGETSTSHPSDPDTVFGVVYNEIEYGEPSLYIGLPDSASDSLCRLILTWLYCHDENASRESQQDVQNTQQQEPLSSLVDSRQQGSGSDNQQQQSGSSQQKQFQNDFPQQQAEQSSHHENPGHVQEPDRKLDPDSDSRYQRLHNMSNQQAISTGQAINAMGRSKQVPFALLLPVIEPQLDKDKAMQLQTLYIRLKKNEISKDEFVRHMRNLVGDQMLKMAVYKLQGQAARNSQSGPKQFPLQAQALGSGQQHLQMSSLGSKQFTGSQPFAQLHQKSLISPSDPSRITSSAAQMFTDSNNSTMENNAQSSRDVERQLDSHGMQVSHMSSSSLTTVKQERERNFPIQGLTRQQQQHLHFSQPSFPAYPGKGNFHPNSGPNVSSSSNSLKQQPYDSHMRQAPVHPTMGASQAMNAKQTSLSELKKAQGGTLSHFTTNSTSLQDSVHWQSSSNKDQSVKQEPLDQANEKQQKSQNLVQVEQGNAIAGSSNDDSFETHSSRMGFSTSTGMVASNSSSMMTQQDPNSSLSSRIQSATSLVGTGVNAKATFKKPSVGQKKPLEALGSSLPLSSKKQKVSGAFSDQSIEQLNDVTAVSGVNLREEEEQLLSGPKEDTVYSVPYATGTFQSVEERMRGLICSLIRLSKQRVDIEKSRHRTVVTSDVRRQIMIMNRQAREEWEKSQADSGKVINEPDDSNGVDGDKEKDEGRGKSVKANKEDDDKMRTTAANVAARAAVGGDDMLSKWQLMAEQARQKREGGTDASSGFQGGKDVGRKLVSTSAGDAKENQEAERSNSAATATSGALRKFGRSQAVMPQTRVARSISIKDVIAVLEREPQTSKSALIYRLHEKVRSDAPAE</sequence>
<feature type="region of interest" description="Disordered" evidence="6">
    <location>
        <begin position="703"/>
        <end position="752"/>
    </location>
</feature>
<feature type="compositionally biased region" description="Polar residues" evidence="6">
    <location>
        <begin position="329"/>
        <end position="344"/>
    </location>
</feature>
<feature type="domain" description="RST" evidence="7">
    <location>
        <begin position="194"/>
        <end position="265"/>
    </location>
</feature>
<feature type="compositionally biased region" description="Polar residues" evidence="6">
    <location>
        <begin position="474"/>
        <end position="486"/>
    </location>
</feature>
<gene>
    <name evidence="8" type="ORF">RJ639_047873</name>
</gene>
<keyword evidence="9" id="KW-1185">Reference proteome</keyword>
<feature type="compositionally biased region" description="Basic and acidic residues" evidence="6">
    <location>
        <begin position="728"/>
        <end position="752"/>
    </location>
</feature>
<dbReference type="InterPro" id="IPR045144">
    <property type="entry name" value="TAF4"/>
</dbReference>
<dbReference type="EMBL" id="JAVXUP010000797">
    <property type="protein sequence ID" value="KAK3020745.1"/>
    <property type="molecule type" value="Genomic_DNA"/>
</dbReference>
<dbReference type="InterPro" id="IPR007900">
    <property type="entry name" value="TAF4_C"/>
</dbReference>
<comment type="similarity">
    <text evidence="2">Belongs to the TAF4 family.</text>
</comment>
<feature type="compositionally biased region" description="Low complexity" evidence="6">
    <location>
        <begin position="116"/>
        <end position="149"/>
    </location>
</feature>
<dbReference type="AlphaFoldDB" id="A0AA89AYY5"/>
<feature type="compositionally biased region" description="Polar residues" evidence="6">
    <location>
        <begin position="503"/>
        <end position="522"/>
    </location>
</feature>
<feature type="compositionally biased region" description="Low complexity" evidence="6">
    <location>
        <begin position="408"/>
        <end position="420"/>
    </location>
</feature>
<dbReference type="PANTHER" id="PTHR15138:SF14">
    <property type="entry name" value="TRANSCRIPTION INITIATION FACTOR TFIID SUBUNIT 4"/>
    <property type="match status" value="1"/>
</dbReference>
<accession>A0AA89AYY5</accession>
<evidence type="ECO:0000256" key="3">
    <source>
        <dbReference type="ARBA" id="ARBA00023015"/>
    </source>
</evidence>
<evidence type="ECO:0000259" key="7">
    <source>
        <dbReference type="PROSITE" id="PS51879"/>
    </source>
</evidence>
<keyword evidence="4" id="KW-0804">Transcription</keyword>
<feature type="region of interest" description="Disordered" evidence="6">
    <location>
        <begin position="382"/>
        <end position="451"/>
    </location>
</feature>
<feature type="compositionally biased region" description="Polar residues" evidence="6">
    <location>
        <begin position="382"/>
        <end position="396"/>
    </location>
</feature>
<dbReference type="PANTHER" id="PTHR15138">
    <property type="entry name" value="TRANSCRIPTION INITIATION FACTOR TFIID SUBUNIT 4"/>
    <property type="match status" value="1"/>
</dbReference>
<dbReference type="GO" id="GO:0003677">
    <property type="term" value="F:DNA binding"/>
    <property type="evidence" value="ECO:0007669"/>
    <property type="project" value="TreeGrafter"/>
</dbReference>
<dbReference type="Pfam" id="PF05236">
    <property type="entry name" value="TAF4"/>
    <property type="match status" value="1"/>
</dbReference>
<evidence type="ECO:0000313" key="9">
    <source>
        <dbReference type="Proteomes" id="UP001188597"/>
    </source>
</evidence>
<dbReference type="GO" id="GO:0005669">
    <property type="term" value="C:transcription factor TFIID complex"/>
    <property type="evidence" value="ECO:0007669"/>
    <property type="project" value="InterPro"/>
</dbReference>
<feature type="compositionally biased region" description="Polar residues" evidence="6">
    <location>
        <begin position="359"/>
        <end position="369"/>
    </location>
</feature>
<feature type="region of interest" description="Disordered" evidence="6">
    <location>
        <begin position="777"/>
        <end position="844"/>
    </location>
</feature>
<reference evidence="8" key="1">
    <citation type="submission" date="2022-12" db="EMBL/GenBank/DDBJ databases">
        <title>Draft genome assemblies for two species of Escallonia (Escalloniales).</title>
        <authorList>
            <person name="Chanderbali A."/>
            <person name="Dervinis C."/>
            <person name="Anghel I."/>
            <person name="Soltis D."/>
            <person name="Soltis P."/>
            <person name="Zapata F."/>
        </authorList>
    </citation>
    <scope>NUCLEOTIDE SEQUENCE</scope>
    <source>
        <strain evidence="8">UCBG64.0493</strain>
        <tissue evidence="8">Leaf</tissue>
    </source>
</reference>
<dbReference type="GO" id="GO:0016251">
    <property type="term" value="F:RNA polymerase II general transcription initiation factor activity"/>
    <property type="evidence" value="ECO:0007669"/>
    <property type="project" value="TreeGrafter"/>
</dbReference>
<evidence type="ECO:0000256" key="2">
    <source>
        <dbReference type="ARBA" id="ARBA00006178"/>
    </source>
</evidence>
<feature type="compositionally biased region" description="Basic and acidic residues" evidence="6">
    <location>
        <begin position="487"/>
        <end position="502"/>
    </location>
</feature>
<dbReference type="Proteomes" id="UP001188597">
    <property type="component" value="Unassembled WGS sequence"/>
</dbReference>
<proteinExistence type="inferred from homology"/>
<evidence type="ECO:0000256" key="5">
    <source>
        <dbReference type="ARBA" id="ARBA00023242"/>
    </source>
</evidence>